<comment type="caution">
    <text evidence="3">The sequence shown here is derived from an EMBL/GenBank/DDBJ whole genome shotgun (WGS) entry which is preliminary data.</text>
</comment>
<dbReference type="AlphaFoldDB" id="X1JQX1"/>
<proteinExistence type="predicted"/>
<feature type="transmembrane region" description="Helical" evidence="1">
    <location>
        <begin position="21"/>
        <end position="42"/>
    </location>
</feature>
<keyword evidence="1" id="KW-1133">Transmembrane helix</keyword>
<dbReference type="InterPro" id="IPR012495">
    <property type="entry name" value="TadE-like_dom"/>
</dbReference>
<organism evidence="3">
    <name type="scientific">marine sediment metagenome</name>
    <dbReference type="NCBI Taxonomy" id="412755"/>
    <lineage>
        <taxon>unclassified sequences</taxon>
        <taxon>metagenomes</taxon>
        <taxon>ecological metagenomes</taxon>
    </lineage>
</organism>
<keyword evidence="1" id="KW-0812">Transmembrane</keyword>
<evidence type="ECO:0000259" key="2">
    <source>
        <dbReference type="Pfam" id="PF07811"/>
    </source>
</evidence>
<dbReference type="Pfam" id="PF07811">
    <property type="entry name" value="TadE"/>
    <property type="match status" value="1"/>
</dbReference>
<sequence length="133" mass="14699">MMGIKRYGVIKSEKGASAVEFAIILPILIILVFGIVQFGIAFNNYITITHAAREGARIAAVDLNNPDLKNIIIERAYPVPITPDDITITPEGTNIGDPVEVEITYNISITIPLVGSWDIPLKNKAIMRLEYYE</sequence>
<protein>
    <recommendedName>
        <fullName evidence="2">TadE-like domain-containing protein</fullName>
    </recommendedName>
</protein>
<reference evidence="3" key="1">
    <citation type="journal article" date="2014" name="Front. Microbiol.">
        <title>High frequency of phylogenetically diverse reductive dehalogenase-homologous genes in deep subseafloor sedimentary metagenomes.</title>
        <authorList>
            <person name="Kawai M."/>
            <person name="Futagami T."/>
            <person name="Toyoda A."/>
            <person name="Takaki Y."/>
            <person name="Nishi S."/>
            <person name="Hori S."/>
            <person name="Arai W."/>
            <person name="Tsubouchi T."/>
            <person name="Morono Y."/>
            <person name="Uchiyama I."/>
            <person name="Ito T."/>
            <person name="Fujiyama A."/>
            <person name="Inagaki F."/>
            <person name="Takami H."/>
        </authorList>
    </citation>
    <scope>NUCLEOTIDE SEQUENCE</scope>
    <source>
        <strain evidence="3">Expedition CK06-06</strain>
    </source>
</reference>
<feature type="domain" description="TadE-like" evidence="2">
    <location>
        <begin position="15"/>
        <end position="57"/>
    </location>
</feature>
<accession>X1JQX1</accession>
<name>X1JQX1_9ZZZZ</name>
<keyword evidence="1" id="KW-0472">Membrane</keyword>
<gene>
    <name evidence="3" type="ORF">S03H2_57771</name>
</gene>
<evidence type="ECO:0000256" key="1">
    <source>
        <dbReference type="SAM" id="Phobius"/>
    </source>
</evidence>
<evidence type="ECO:0000313" key="3">
    <source>
        <dbReference type="EMBL" id="GAH83835.1"/>
    </source>
</evidence>
<dbReference type="EMBL" id="BARU01037041">
    <property type="protein sequence ID" value="GAH83835.1"/>
    <property type="molecule type" value="Genomic_DNA"/>
</dbReference>